<evidence type="ECO:0000313" key="7">
    <source>
        <dbReference type="EMBL" id="MZL69073.1"/>
    </source>
</evidence>
<dbReference type="Proteomes" id="UP000184089">
    <property type="component" value="Unassembled WGS sequence"/>
</dbReference>
<dbReference type="AlphaFoldDB" id="A0AAQ1MDL3"/>
<reference evidence="7 10" key="3">
    <citation type="journal article" date="2019" name="Nat. Med.">
        <title>A library of human gut bacterial isolates paired with longitudinal multiomics data enables mechanistic microbiome research.</title>
        <authorList>
            <person name="Poyet M."/>
            <person name="Groussin M."/>
            <person name="Gibbons S.M."/>
            <person name="Avila-Pacheco J."/>
            <person name="Jiang X."/>
            <person name="Kearney S.M."/>
            <person name="Perrotta A.R."/>
            <person name="Berdy B."/>
            <person name="Zhao S."/>
            <person name="Lieberman T.D."/>
            <person name="Swanson P.K."/>
            <person name="Smith M."/>
            <person name="Roesemann S."/>
            <person name="Alexander J.E."/>
            <person name="Rich S.A."/>
            <person name="Livny J."/>
            <person name="Vlamakis H."/>
            <person name="Clish C."/>
            <person name="Bullock K."/>
            <person name="Deik A."/>
            <person name="Scott J."/>
            <person name="Pierce K.A."/>
            <person name="Xavier R.J."/>
            <person name="Alm E.J."/>
        </authorList>
    </citation>
    <scope>NUCLEOTIDE SEQUENCE [LARGE SCALE GENOMIC DNA]</scope>
    <source>
        <strain evidence="7 10">BIOML-A2</strain>
    </source>
</reference>
<keyword evidence="2 5" id="KW-0812">Transmembrane</keyword>
<evidence type="ECO:0000313" key="10">
    <source>
        <dbReference type="Proteomes" id="UP000474718"/>
    </source>
</evidence>
<feature type="transmembrane region" description="Helical" evidence="5">
    <location>
        <begin position="46"/>
        <end position="68"/>
    </location>
</feature>
<evidence type="ECO:0000313" key="8">
    <source>
        <dbReference type="EMBL" id="SHG11298.1"/>
    </source>
</evidence>
<comment type="caution">
    <text evidence="8">The sequence shown here is derived from an EMBL/GenBank/DDBJ whole genome shotgun (WGS) entry which is preliminary data.</text>
</comment>
<dbReference type="InterPro" id="IPR012340">
    <property type="entry name" value="NA-bd_OB-fold"/>
</dbReference>
<evidence type="ECO:0000256" key="3">
    <source>
        <dbReference type="ARBA" id="ARBA00022989"/>
    </source>
</evidence>
<feature type="domain" description="NfeD-like C-terminal" evidence="6">
    <location>
        <begin position="82"/>
        <end position="141"/>
    </location>
</feature>
<evidence type="ECO:0000256" key="1">
    <source>
        <dbReference type="ARBA" id="ARBA00004141"/>
    </source>
</evidence>
<keyword evidence="8" id="KW-0645">Protease</keyword>
<name>A0AAQ1MDL3_9FIRM</name>
<dbReference type="InterPro" id="IPR002810">
    <property type="entry name" value="NfeD-like_C"/>
</dbReference>
<evidence type="ECO:0000256" key="2">
    <source>
        <dbReference type="ARBA" id="ARBA00022692"/>
    </source>
</evidence>
<protein>
    <submittedName>
        <fullName evidence="8">Membrane protein implicated in regulation of membrane protease activity</fullName>
    </submittedName>
    <submittedName>
        <fullName evidence="7">NfeD family protein</fullName>
    </submittedName>
</protein>
<dbReference type="PANTHER" id="PTHR33507">
    <property type="entry name" value="INNER MEMBRANE PROTEIN YBBJ"/>
    <property type="match status" value="1"/>
</dbReference>
<dbReference type="GO" id="GO:0005886">
    <property type="term" value="C:plasma membrane"/>
    <property type="evidence" value="ECO:0007669"/>
    <property type="project" value="TreeGrafter"/>
</dbReference>
<dbReference type="Pfam" id="PF01957">
    <property type="entry name" value="NfeD"/>
    <property type="match status" value="1"/>
</dbReference>
<dbReference type="PANTHER" id="PTHR33507:SF3">
    <property type="entry name" value="INNER MEMBRANE PROTEIN YBBJ"/>
    <property type="match status" value="1"/>
</dbReference>
<dbReference type="RefSeq" id="WP_021657975.1">
    <property type="nucleotide sequence ID" value="NZ_FQVY01000002.1"/>
</dbReference>
<reference evidence="8" key="1">
    <citation type="submission" date="2016-11" db="EMBL/GenBank/DDBJ databases">
        <authorList>
            <person name="Varghese N."/>
            <person name="Submissions S."/>
        </authorList>
    </citation>
    <scope>NUCLEOTIDE SEQUENCE</scope>
    <source>
        <strain evidence="8">DSM 4029</strain>
    </source>
</reference>
<gene>
    <name evidence="7" type="ORF">GT747_04725</name>
    <name evidence="8" type="ORF">SAMN05444424_1518</name>
</gene>
<organism evidence="8 9">
    <name type="scientific">Bittarella massiliensis</name>
    <name type="common">ex Durand et al. 2017</name>
    <dbReference type="NCBI Taxonomy" id="1720313"/>
    <lineage>
        <taxon>Bacteria</taxon>
        <taxon>Bacillati</taxon>
        <taxon>Bacillota</taxon>
        <taxon>Clostridia</taxon>
        <taxon>Eubacteriales</taxon>
        <taxon>Oscillospiraceae</taxon>
        <taxon>Bittarella (ex Durand et al. 2017)</taxon>
    </lineage>
</organism>
<evidence type="ECO:0000256" key="5">
    <source>
        <dbReference type="SAM" id="Phobius"/>
    </source>
</evidence>
<reference evidence="9" key="2">
    <citation type="submission" date="2016-11" db="EMBL/GenBank/DDBJ databases">
        <authorList>
            <person name="Jaros S."/>
            <person name="Januszkiewicz K."/>
            <person name="Wedrychowicz H."/>
        </authorList>
    </citation>
    <scope>NUCLEOTIDE SEQUENCE [LARGE SCALE GENOMIC DNA]</scope>
    <source>
        <strain evidence="9">DSM 4029</strain>
    </source>
</reference>
<sequence>MIYAVGWLVAIAVFAIAEAATVALVSIWFAAGGVAGLITSLFTESLWVQLLVFFVVSGLLLAATRPLCKKFLSGRAQRTNADMVIGKEGTITQAVDNLAPSGRVFVCGQSWAARSEGGETIPQGAVVQICRIEGVRLFVRPADGGSR</sequence>
<evidence type="ECO:0000313" key="9">
    <source>
        <dbReference type="Proteomes" id="UP000184089"/>
    </source>
</evidence>
<keyword evidence="3 5" id="KW-1133">Transmembrane helix</keyword>
<dbReference type="SUPFAM" id="SSF141322">
    <property type="entry name" value="NfeD domain-like"/>
    <property type="match status" value="1"/>
</dbReference>
<accession>A0AAQ1MDL3</accession>
<comment type="subcellular location">
    <subcellularLocation>
        <location evidence="1">Membrane</location>
        <topology evidence="1">Multi-pass membrane protein</topology>
    </subcellularLocation>
</comment>
<dbReference type="Gene3D" id="2.40.50.140">
    <property type="entry name" value="Nucleic acid-binding proteins"/>
    <property type="match status" value="1"/>
</dbReference>
<dbReference type="EMBL" id="FQVY01000002">
    <property type="protein sequence ID" value="SHG11298.1"/>
    <property type="molecule type" value="Genomic_DNA"/>
</dbReference>
<proteinExistence type="predicted"/>
<keyword evidence="4 5" id="KW-0472">Membrane</keyword>
<dbReference type="GO" id="GO:0006508">
    <property type="term" value="P:proteolysis"/>
    <property type="evidence" value="ECO:0007669"/>
    <property type="project" value="UniProtKB-KW"/>
</dbReference>
<dbReference type="EMBL" id="WWVX01000002">
    <property type="protein sequence ID" value="MZL69073.1"/>
    <property type="molecule type" value="Genomic_DNA"/>
</dbReference>
<dbReference type="Proteomes" id="UP000474718">
    <property type="component" value="Unassembled WGS sequence"/>
</dbReference>
<evidence type="ECO:0000256" key="4">
    <source>
        <dbReference type="ARBA" id="ARBA00023136"/>
    </source>
</evidence>
<dbReference type="GO" id="GO:0008233">
    <property type="term" value="F:peptidase activity"/>
    <property type="evidence" value="ECO:0007669"/>
    <property type="project" value="UniProtKB-KW"/>
</dbReference>
<keyword evidence="8" id="KW-0378">Hydrolase</keyword>
<keyword evidence="10" id="KW-1185">Reference proteome</keyword>
<dbReference type="InterPro" id="IPR052165">
    <property type="entry name" value="Membrane_assoc_protease"/>
</dbReference>
<evidence type="ECO:0000259" key="6">
    <source>
        <dbReference type="Pfam" id="PF01957"/>
    </source>
</evidence>